<dbReference type="SUPFAM" id="SSF50249">
    <property type="entry name" value="Nucleic acid-binding proteins"/>
    <property type="match status" value="1"/>
</dbReference>
<reference evidence="8 9" key="1">
    <citation type="journal article" date="2013" name="Nature">
        <title>Insights into bilaterian evolution from three spiralian genomes.</title>
        <authorList>
            <person name="Simakov O."/>
            <person name="Marletaz F."/>
            <person name="Cho S.J."/>
            <person name="Edsinger-Gonzales E."/>
            <person name="Havlak P."/>
            <person name="Hellsten U."/>
            <person name="Kuo D.H."/>
            <person name="Larsson T."/>
            <person name="Lv J."/>
            <person name="Arendt D."/>
            <person name="Savage R."/>
            <person name="Osoegawa K."/>
            <person name="de Jong P."/>
            <person name="Grimwood J."/>
            <person name="Chapman J.A."/>
            <person name="Shapiro H."/>
            <person name="Aerts A."/>
            <person name="Otillar R.P."/>
            <person name="Terry A.Y."/>
            <person name="Boore J.L."/>
            <person name="Grigoriev I.V."/>
            <person name="Lindberg D.R."/>
            <person name="Seaver E.C."/>
            <person name="Weisblat D.A."/>
            <person name="Putnam N.H."/>
            <person name="Rokhsar D.S."/>
        </authorList>
    </citation>
    <scope>NUCLEOTIDE SEQUENCE [LARGE SCALE GENOMIC DNA]</scope>
</reference>
<dbReference type="RefSeq" id="XP_009061413.1">
    <property type="nucleotide sequence ID" value="XM_009063165.1"/>
</dbReference>
<dbReference type="Pfam" id="PF10283">
    <property type="entry name" value="zf-CCHH"/>
    <property type="match status" value="2"/>
</dbReference>
<dbReference type="Proteomes" id="UP000030746">
    <property type="component" value="Unassembled WGS sequence"/>
</dbReference>
<keyword evidence="9" id="KW-1185">Reference proteome</keyword>
<evidence type="ECO:0000256" key="3">
    <source>
        <dbReference type="ARBA" id="ARBA00022705"/>
    </source>
</evidence>
<dbReference type="GO" id="GO:0003910">
    <property type="term" value="F:DNA ligase (ATP) activity"/>
    <property type="evidence" value="ECO:0007669"/>
    <property type="project" value="InterPro"/>
</dbReference>
<dbReference type="CDD" id="cd07896">
    <property type="entry name" value="Adenylation_kDNA_ligase_like"/>
    <property type="match status" value="1"/>
</dbReference>
<dbReference type="CDD" id="cd08041">
    <property type="entry name" value="OBF_kDNA_ligase_like"/>
    <property type="match status" value="1"/>
</dbReference>
<dbReference type="InterPro" id="IPR050326">
    <property type="entry name" value="NAD_dep_DNA_ligaseB"/>
</dbReference>
<proteinExistence type="predicted"/>
<feature type="region of interest" description="Disordered" evidence="6">
    <location>
        <begin position="22"/>
        <end position="91"/>
    </location>
</feature>
<dbReference type="PANTHER" id="PTHR47810:SF1">
    <property type="entry name" value="DNA LIGASE B"/>
    <property type="match status" value="1"/>
</dbReference>
<dbReference type="NCBIfam" id="NF006592">
    <property type="entry name" value="PRK09125.1"/>
    <property type="match status" value="1"/>
</dbReference>
<dbReference type="InterPro" id="IPR019406">
    <property type="entry name" value="APLF_PBZ"/>
</dbReference>
<evidence type="ECO:0000256" key="1">
    <source>
        <dbReference type="ARBA" id="ARBA00001968"/>
    </source>
</evidence>
<dbReference type="PROSITE" id="PS50160">
    <property type="entry name" value="DNA_LIGASE_A3"/>
    <property type="match status" value="1"/>
</dbReference>
<dbReference type="GO" id="GO:0006310">
    <property type="term" value="P:DNA recombination"/>
    <property type="evidence" value="ECO:0007669"/>
    <property type="project" value="InterPro"/>
</dbReference>
<keyword evidence="5" id="KW-0234">DNA repair</keyword>
<dbReference type="InterPro" id="IPR029319">
    <property type="entry name" value="DNA_ligase_OB"/>
</dbReference>
<dbReference type="GO" id="GO:0005524">
    <property type="term" value="F:ATP binding"/>
    <property type="evidence" value="ECO:0007669"/>
    <property type="project" value="InterPro"/>
</dbReference>
<dbReference type="HOGENOM" id="CLU_021047_1_0_1"/>
<sequence>MASMRTKCAFWDKCYRKNKVHLRDYIHPGDKDEKDESKDDNDVDMKDVSGAGDGQKRKVHEISDDEDEVMGSSKTKKQKTDSPAASSSTAASSLTSAAAASSSSTDLPTIKFKSKKEKCKYWLKCFRKEQKHLLEFWHPGDDIPDEVEEIVDKKTRGKAKELLNALMDGQTVEFDSGFKLKRMGDNYSCSCTSWVSSSDPIAERTCKHLMEYNGEDFEKSRITVAKPKKTVIRSHINVSLLLAHKYDEKVNDPTGWWMSEKLDGVRAFWNGNCFYSRLGNCFIAPQWFTKDLPKDLHLDGELFGGRGKFQSTVKIVKNQECDDWKKVKYHVFDAPNLEKKPFEERYSSLREFFDAESPQYAVLCEQTKCKGKEHIQEEMKKILKLHGEGLMIRQPKSKYERSRSKTLLKIKKFHDAEARVIGYKPGTGRFHNAVGALLVEMANGKQFHVGSGLTDADRRKPPKKGTIITYKFQEYTNSGTPRFPSYIGIRIDMTEPKDVILPPKPTDD</sequence>
<comment type="cofactor">
    <cofactor evidence="1">
        <name>a divalent metal cation</name>
        <dbReference type="ChEBI" id="CHEBI:60240"/>
    </cofactor>
</comment>
<dbReference type="EMBL" id="KB202823">
    <property type="protein sequence ID" value="ESO87803.1"/>
    <property type="molecule type" value="Genomic_DNA"/>
</dbReference>
<dbReference type="InterPro" id="IPR012340">
    <property type="entry name" value="NA-bd_OB-fold"/>
</dbReference>
<keyword evidence="2" id="KW-0436">Ligase</keyword>
<feature type="domain" description="ATP-dependent DNA ligase family profile" evidence="7">
    <location>
        <begin position="332"/>
        <end position="412"/>
    </location>
</feature>
<gene>
    <name evidence="8" type="ORF">LOTGIDRAFT_234827</name>
</gene>
<dbReference type="PANTHER" id="PTHR47810">
    <property type="entry name" value="DNA LIGASE"/>
    <property type="match status" value="1"/>
</dbReference>
<dbReference type="PROSITE" id="PS00333">
    <property type="entry name" value="DNA_LIGASE_A2"/>
    <property type="match status" value="1"/>
</dbReference>
<dbReference type="GO" id="GO:0006281">
    <property type="term" value="P:DNA repair"/>
    <property type="evidence" value="ECO:0007669"/>
    <property type="project" value="UniProtKB-KW"/>
</dbReference>
<dbReference type="AlphaFoldDB" id="V3ZA01"/>
<evidence type="ECO:0000313" key="9">
    <source>
        <dbReference type="Proteomes" id="UP000030746"/>
    </source>
</evidence>
<keyword evidence="3" id="KW-0235">DNA replication</keyword>
<dbReference type="CTD" id="20249649"/>
<evidence type="ECO:0000313" key="8">
    <source>
        <dbReference type="EMBL" id="ESO87803.1"/>
    </source>
</evidence>
<dbReference type="OMA" id="AFWNGKC"/>
<keyword evidence="4" id="KW-0227">DNA damage</keyword>
<dbReference type="STRING" id="225164.V3ZA01"/>
<feature type="compositionally biased region" description="Low complexity" evidence="6">
    <location>
        <begin position="81"/>
        <end position="91"/>
    </location>
</feature>
<dbReference type="KEGG" id="lgi:LOTGIDRAFT_234827"/>
<dbReference type="Gene3D" id="3.30.1490.70">
    <property type="match status" value="1"/>
</dbReference>
<dbReference type="Pfam" id="PF01068">
    <property type="entry name" value="DNA_ligase_A_M"/>
    <property type="match status" value="1"/>
</dbReference>
<protein>
    <recommendedName>
        <fullName evidence="7">ATP-dependent DNA ligase family profile domain-containing protein</fullName>
    </recommendedName>
</protein>
<dbReference type="Gene3D" id="2.40.50.140">
    <property type="entry name" value="Nucleic acid-binding proteins"/>
    <property type="match status" value="1"/>
</dbReference>
<evidence type="ECO:0000256" key="4">
    <source>
        <dbReference type="ARBA" id="ARBA00022763"/>
    </source>
</evidence>
<evidence type="ECO:0000259" key="7">
    <source>
        <dbReference type="PROSITE" id="PS50160"/>
    </source>
</evidence>
<evidence type="ECO:0000256" key="2">
    <source>
        <dbReference type="ARBA" id="ARBA00022598"/>
    </source>
</evidence>
<dbReference type="InterPro" id="IPR012310">
    <property type="entry name" value="DNA_ligase_ATP-dep_cent"/>
</dbReference>
<organism evidence="8 9">
    <name type="scientific">Lottia gigantea</name>
    <name type="common">Giant owl limpet</name>
    <dbReference type="NCBI Taxonomy" id="225164"/>
    <lineage>
        <taxon>Eukaryota</taxon>
        <taxon>Metazoa</taxon>
        <taxon>Spiralia</taxon>
        <taxon>Lophotrochozoa</taxon>
        <taxon>Mollusca</taxon>
        <taxon>Gastropoda</taxon>
        <taxon>Patellogastropoda</taxon>
        <taxon>Lottioidea</taxon>
        <taxon>Lottiidae</taxon>
        <taxon>Lottia</taxon>
    </lineage>
</organism>
<evidence type="ECO:0000256" key="6">
    <source>
        <dbReference type="SAM" id="MobiDB-lite"/>
    </source>
</evidence>
<dbReference type="GeneID" id="20249649"/>
<dbReference type="OrthoDB" id="10256774at2759"/>
<accession>V3ZA01</accession>
<dbReference type="SUPFAM" id="SSF56091">
    <property type="entry name" value="DNA ligase/mRNA capping enzyme, catalytic domain"/>
    <property type="match status" value="1"/>
</dbReference>
<feature type="compositionally biased region" description="Basic and acidic residues" evidence="6">
    <location>
        <begin position="22"/>
        <end position="37"/>
    </location>
</feature>
<dbReference type="GO" id="GO:0006260">
    <property type="term" value="P:DNA replication"/>
    <property type="evidence" value="ECO:0007669"/>
    <property type="project" value="UniProtKB-KW"/>
</dbReference>
<evidence type="ECO:0000256" key="5">
    <source>
        <dbReference type="ARBA" id="ARBA00023204"/>
    </source>
</evidence>
<dbReference type="Pfam" id="PF14743">
    <property type="entry name" value="DNA_ligase_OB_2"/>
    <property type="match status" value="1"/>
</dbReference>
<dbReference type="Gene3D" id="3.30.470.30">
    <property type="entry name" value="DNA ligase/mRNA capping enzyme"/>
    <property type="match status" value="1"/>
</dbReference>
<dbReference type="InterPro" id="IPR016059">
    <property type="entry name" value="DNA_ligase_ATP-dep_CS"/>
</dbReference>
<name>V3ZA01_LOTGI</name>